<sequence>MKATFAGGFASCIFLFTCTVAKVPWWEKVAKKQGPMVCTEEHVTGTNRRFSIPWTGGNLCGSETIVRFSCCPGYERTEGERGCSLVKPLKNLAETAQEMGASQFVKQAEQSGMLPLLTSRGAYTVFVARDKAFQSLTKEQEKALNGSKKSRSRPPVLLYTIAEGRITAEELPESLPTLYREGSAAVTRYPSGLIAINCIPLVATNIEATNGLIHVTESLMLSTGRNAISDVLNKTPGLSTTATALVRAQLSNELRDKKSITLFAPTDEAWESLPAAFVEALMEDPSSLKVLLQYHIVDTAWCSRIIAGTTELKTLESSKLQISCNETGQYVNEARIVDKDFTTRNGFLHHIDSVLIPKRVRSLVEYLEIRGLTYFLKLAEISGILPLLQRQSAYTLFVPSDEAFEALSNETLSEVMSQPSLARAVASFHVTSGRQLTSNVIDGQRLIPIQGQDPTLRLRIHKKRVTVETSLITEPDLQLRNGVIQIIDKVLIPPTASILDRLQEGNFSIFMGLLNRTDPNLMKLLEDSTKSFTVFAPSDEALNTTMPPGMQERLLLDPEMLYKIMARHILPSFVVRNSLELHLTYSYKAINEELITVTRDNSDSLTIARLAEVTSADMLTKNGVVHEISRLLQF</sequence>
<accession>A0AAV4TDJ6</accession>
<dbReference type="GO" id="GO:0030198">
    <property type="term" value="P:extracellular matrix organization"/>
    <property type="evidence" value="ECO:0007669"/>
    <property type="project" value="TreeGrafter"/>
</dbReference>
<gene>
    <name evidence="3" type="primary">Tgfbi</name>
    <name evidence="3" type="ORF">CDAR_270611</name>
</gene>
<dbReference type="PROSITE" id="PS50213">
    <property type="entry name" value="FAS1"/>
    <property type="match status" value="4"/>
</dbReference>
<proteinExistence type="predicted"/>
<dbReference type="Gene3D" id="2.30.180.10">
    <property type="entry name" value="FAS1 domain"/>
    <property type="match status" value="4"/>
</dbReference>
<dbReference type="PANTHER" id="PTHR10900">
    <property type="entry name" value="PERIOSTIN-RELATED"/>
    <property type="match status" value="1"/>
</dbReference>
<feature type="chain" id="PRO_5043977503" evidence="1">
    <location>
        <begin position="22"/>
        <end position="634"/>
    </location>
</feature>
<dbReference type="GO" id="GO:0005615">
    <property type="term" value="C:extracellular space"/>
    <property type="evidence" value="ECO:0007669"/>
    <property type="project" value="TreeGrafter"/>
</dbReference>
<dbReference type="EMBL" id="BPLQ01009371">
    <property type="protein sequence ID" value="GIY43551.1"/>
    <property type="molecule type" value="Genomic_DNA"/>
</dbReference>
<dbReference type="GO" id="GO:0007155">
    <property type="term" value="P:cell adhesion"/>
    <property type="evidence" value="ECO:0007669"/>
    <property type="project" value="TreeGrafter"/>
</dbReference>
<dbReference type="Proteomes" id="UP001054837">
    <property type="component" value="Unassembled WGS sequence"/>
</dbReference>
<dbReference type="SMART" id="SM00554">
    <property type="entry name" value="FAS1"/>
    <property type="match status" value="4"/>
</dbReference>
<feature type="domain" description="FAS1" evidence="2">
    <location>
        <begin position="88"/>
        <end position="220"/>
    </location>
</feature>
<comment type="caution">
    <text evidence="3">The sequence shown here is derived from an EMBL/GenBank/DDBJ whole genome shotgun (WGS) entry which is preliminary data.</text>
</comment>
<keyword evidence="1" id="KW-0732">Signal</keyword>
<feature type="domain" description="FAS1" evidence="2">
    <location>
        <begin position="359"/>
        <end position="491"/>
    </location>
</feature>
<organism evidence="3 4">
    <name type="scientific">Caerostris darwini</name>
    <dbReference type="NCBI Taxonomy" id="1538125"/>
    <lineage>
        <taxon>Eukaryota</taxon>
        <taxon>Metazoa</taxon>
        <taxon>Ecdysozoa</taxon>
        <taxon>Arthropoda</taxon>
        <taxon>Chelicerata</taxon>
        <taxon>Arachnida</taxon>
        <taxon>Araneae</taxon>
        <taxon>Araneomorphae</taxon>
        <taxon>Entelegynae</taxon>
        <taxon>Araneoidea</taxon>
        <taxon>Araneidae</taxon>
        <taxon>Caerostris</taxon>
    </lineage>
</organism>
<evidence type="ECO:0000259" key="2">
    <source>
        <dbReference type="PROSITE" id="PS50213"/>
    </source>
</evidence>
<dbReference type="AlphaFoldDB" id="A0AAV4TDJ6"/>
<dbReference type="FunFam" id="2.30.180.10:FF:000032">
    <property type="entry name" value="Fasciclin domain-containing protein, putative"/>
    <property type="match status" value="1"/>
</dbReference>
<feature type="domain" description="FAS1" evidence="2">
    <location>
        <begin position="494"/>
        <end position="632"/>
    </location>
</feature>
<evidence type="ECO:0000313" key="3">
    <source>
        <dbReference type="EMBL" id="GIY43551.1"/>
    </source>
</evidence>
<reference evidence="3 4" key="1">
    <citation type="submission" date="2021-06" db="EMBL/GenBank/DDBJ databases">
        <title>Caerostris darwini draft genome.</title>
        <authorList>
            <person name="Kono N."/>
            <person name="Arakawa K."/>
        </authorList>
    </citation>
    <scope>NUCLEOTIDE SEQUENCE [LARGE SCALE GENOMIC DNA]</scope>
</reference>
<dbReference type="Pfam" id="PF02469">
    <property type="entry name" value="Fasciclin"/>
    <property type="match status" value="4"/>
</dbReference>
<feature type="domain" description="FAS1" evidence="2">
    <location>
        <begin position="225"/>
        <end position="355"/>
    </location>
</feature>
<name>A0AAV4TDJ6_9ARAC</name>
<dbReference type="InterPro" id="IPR036378">
    <property type="entry name" value="FAS1_dom_sf"/>
</dbReference>
<keyword evidence="4" id="KW-1185">Reference proteome</keyword>
<dbReference type="InterPro" id="IPR050904">
    <property type="entry name" value="Adhesion/Biosynth-related"/>
</dbReference>
<dbReference type="InterPro" id="IPR000782">
    <property type="entry name" value="FAS1_domain"/>
</dbReference>
<protein>
    <submittedName>
        <fullName evidence="3">Transforming growth factor-beta-induced protein ig-h3</fullName>
    </submittedName>
</protein>
<evidence type="ECO:0000313" key="4">
    <source>
        <dbReference type="Proteomes" id="UP001054837"/>
    </source>
</evidence>
<dbReference type="GO" id="GO:0031012">
    <property type="term" value="C:extracellular matrix"/>
    <property type="evidence" value="ECO:0007669"/>
    <property type="project" value="TreeGrafter"/>
</dbReference>
<dbReference type="GO" id="GO:0050839">
    <property type="term" value="F:cell adhesion molecule binding"/>
    <property type="evidence" value="ECO:0007669"/>
    <property type="project" value="TreeGrafter"/>
</dbReference>
<dbReference type="SUPFAM" id="SSF82153">
    <property type="entry name" value="FAS1 domain"/>
    <property type="match status" value="4"/>
</dbReference>
<feature type="signal peptide" evidence="1">
    <location>
        <begin position="1"/>
        <end position="21"/>
    </location>
</feature>
<dbReference type="PANTHER" id="PTHR10900:SF114">
    <property type="entry name" value="FAS1 DOMAIN-CONTAINING PROTEIN"/>
    <property type="match status" value="1"/>
</dbReference>
<evidence type="ECO:0000256" key="1">
    <source>
        <dbReference type="SAM" id="SignalP"/>
    </source>
</evidence>